<feature type="region of interest" description="Disordered" evidence="1">
    <location>
        <begin position="1"/>
        <end position="69"/>
    </location>
</feature>
<evidence type="ECO:0000256" key="1">
    <source>
        <dbReference type="SAM" id="MobiDB-lite"/>
    </source>
</evidence>
<name>W4K644_HETIT</name>
<dbReference type="HOGENOM" id="CLU_2210395_0_0_1"/>
<keyword evidence="3" id="KW-1185">Reference proteome</keyword>
<organism evidence="2 3">
    <name type="scientific">Heterobasidion irregulare (strain TC 32-1)</name>
    <dbReference type="NCBI Taxonomy" id="747525"/>
    <lineage>
        <taxon>Eukaryota</taxon>
        <taxon>Fungi</taxon>
        <taxon>Dikarya</taxon>
        <taxon>Basidiomycota</taxon>
        <taxon>Agaricomycotina</taxon>
        <taxon>Agaricomycetes</taxon>
        <taxon>Russulales</taxon>
        <taxon>Bondarzewiaceae</taxon>
        <taxon>Heterobasidion</taxon>
        <taxon>Heterobasidion annosum species complex</taxon>
    </lineage>
</organism>
<dbReference type="Proteomes" id="UP000030671">
    <property type="component" value="Unassembled WGS sequence"/>
</dbReference>
<feature type="compositionally biased region" description="Basic and acidic residues" evidence="1">
    <location>
        <begin position="7"/>
        <end position="19"/>
    </location>
</feature>
<dbReference type="RefSeq" id="XP_009547501.1">
    <property type="nucleotide sequence ID" value="XM_009549206.1"/>
</dbReference>
<proteinExistence type="predicted"/>
<gene>
    <name evidence="2" type="ORF">HETIRDRAFT_410062</name>
</gene>
<evidence type="ECO:0000313" key="2">
    <source>
        <dbReference type="EMBL" id="ETW80800.1"/>
    </source>
</evidence>
<dbReference type="InParanoid" id="W4K644"/>
<accession>W4K644</accession>
<reference evidence="2 3" key="1">
    <citation type="journal article" date="2012" name="New Phytol.">
        <title>Insight into trade-off between wood decay and parasitism from the genome of a fungal forest pathogen.</title>
        <authorList>
            <person name="Olson A."/>
            <person name="Aerts A."/>
            <person name="Asiegbu F."/>
            <person name="Belbahri L."/>
            <person name="Bouzid O."/>
            <person name="Broberg A."/>
            <person name="Canback B."/>
            <person name="Coutinho P.M."/>
            <person name="Cullen D."/>
            <person name="Dalman K."/>
            <person name="Deflorio G."/>
            <person name="van Diepen L.T."/>
            <person name="Dunand C."/>
            <person name="Duplessis S."/>
            <person name="Durling M."/>
            <person name="Gonthier P."/>
            <person name="Grimwood J."/>
            <person name="Fossdal C.G."/>
            <person name="Hansson D."/>
            <person name="Henrissat B."/>
            <person name="Hietala A."/>
            <person name="Himmelstrand K."/>
            <person name="Hoffmeister D."/>
            <person name="Hogberg N."/>
            <person name="James T.Y."/>
            <person name="Karlsson M."/>
            <person name="Kohler A."/>
            <person name="Kues U."/>
            <person name="Lee Y.H."/>
            <person name="Lin Y.C."/>
            <person name="Lind M."/>
            <person name="Lindquist E."/>
            <person name="Lombard V."/>
            <person name="Lucas S."/>
            <person name="Lunden K."/>
            <person name="Morin E."/>
            <person name="Murat C."/>
            <person name="Park J."/>
            <person name="Raffaello T."/>
            <person name="Rouze P."/>
            <person name="Salamov A."/>
            <person name="Schmutz J."/>
            <person name="Solheim H."/>
            <person name="Stahlberg J."/>
            <person name="Velez H."/>
            <person name="de Vries R.P."/>
            <person name="Wiebenga A."/>
            <person name="Woodward S."/>
            <person name="Yakovlev I."/>
            <person name="Garbelotto M."/>
            <person name="Martin F."/>
            <person name="Grigoriev I.V."/>
            <person name="Stenlid J."/>
        </authorList>
    </citation>
    <scope>NUCLEOTIDE SEQUENCE [LARGE SCALE GENOMIC DNA]</scope>
    <source>
        <strain evidence="2 3">TC 32-1</strain>
    </source>
</reference>
<dbReference type="GeneID" id="20672831"/>
<dbReference type="KEGG" id="hir:HETIRDRAFT_410062"/>
<dbReference type="AlphaFoldDB" id="W4K644"/>
<evidence type="ECO:0000313" key="3">
    <source>
        <dbReference type="Proteomes" id="UP000030671"/>
    </source>
</evidence>
<protein>
    <submittedName>
        <fullName evidence="2">Uncharacterized protein</fullName>
    </submittedName>
</protein>
<dbReference type="EMBL" id="KI925459">
    <property type="protein sequence ID" value="ETW80800.1"/>
    <property type="molecule type" value="Genomic_DNA"/>
</dbReference>
<sequence>MKNLVKPRYESKRKEKIVDRSASTTFSKPYGFPRYDISPERPPLRFRSTPAPTSPSALHTRGLTTPKPGCLLLATSAPEGTKMQTTRAAAPKDVYRRATVRIFSSAK</sequence>